<evidence type="ECO:0000256" key="4">
    <source>
        <dbReference type="SAM" id="MobiDB-lite"/>
    </source>
</evidence>
<evidence type="ECO:0000256" key="3">
    <source>
        <dbReference type="PROSITE-ProRule" id="PRU00221"/>
    </source>
</evidence>
<dbReference type="PRINTS" id="PR00320">
    <property type="entry name" value="GPROTEINBRPT"/>
</dbReference>
<accession>X6N5G7</accession>
<dbReference type="PANTHER" id="PTHR44129">
    <property type="entry name" value="WD REPEAT-CONTAINING PROTEIN POP1"/>
    <property type="match status" value="1"/>
</dbReference>
<feature type="compositionally biased region" description="Basic and acidic residues" evidence="4">
    <location>
        <begin position="39"/>
        <end position="64"/>
    </location>
</feature>
<organism evidence="5 6">
    <name type="scientific">Reticulomyxa filosa</name>
    <dbReference type="NCBI Taxonomy" id="46433"/>
    <lineage>
        <taxon>Eukaryota</taxon>
        <taxon>Sar</taxon>
        <taxon>Rhizaria</taxon>
        <taxon>Retaria</taxon>
        <taxon>Foraminifera</taxon>
        <taxon>Monothalamids</taxon>
        <taxon>Reticulomyxidae</taxon>
        <taxon>Reticulomyxa</taxon>
    </lineage>
</organism>
<comment type="caution">
    <text evidence="5">The sequence shown here is derived from an EMBL/GenBank/DDBJ whole genome shotgun (WGS) entry which is preliminary data.</text>
</comment>
<keyword evidence="2" id="KW-0677">Repeat</keyword>
<keyword evidence="1 3" id="KW-0853">WD repeat</keyword>
<feature type="repeat" description="WD" evidence="3">
    <location>
        <begin position="133"/>
        <end position="180"/>
    </location>
</feature>
<gene>
    <name evidence="5" type="ORF">RFI_16022</name>
</gene>
<protein>
    <submittedName>
        <fullName evidence="5">Ribosome assembly protein 4 (RSA4)</fullName>
    </submittedName>
</protein>
<dbReference type="CDD" id="cd00200">
    <property type="entry name" value="WD40"/>
    <property type="match status" value="1"/>
</dbReference>
<dbReference type="InterPro" id="IPR020472">
    <property type="entry name" value="WD40_PAC1"/>
</dbReference>
<keyword evidence="6" id="KW-1185">Reference proteome</keyword>
<dbReference type="PROSITE" id="PS00678">
    <property type="entry name" value="WD_REPEATS_1"/>
    <property type="match status" value="3"/>
</dbReference>
<reference evidence="5 6" key="1">
    <citation type="journal article" date="2013" name="Curr. Biol.">
        <title>The Genome of the Foraminiferan Reticulomyxa filosa.</title>
        <authorList>
            <person name="Glockner G."/>
            <person name="Hulsmann N."/>
            <person name="Schleicher M."/>
            <person name="Noegel A.A."/>
            <person name="Eichinger L."/>
            <person name="Gallinger C."/>
            <person name="Pawlowski J."/>
            <person name="Sierra R."/>
            <person name="Euteneuer U."/>
            <person name="Pillet L."/>
            <person name="Moustafa A."/>
            <person name="Platzer M."/>
            <person name="Groth M."/>
            <person name="Szafranski K."/>
            <person name="Schliwa M."/>
        </authorList>
    </citation>
    <scope>NUCLEOTIDE SEQUENCE [LARGE SCALE GENOMIC DNA]</scope>
</reference>
<dbReference type="PROSITE" id="PS50082">
    <property type="entry name" value="WD_REPEATS_2"/>
    <property type="match status" value="6"/>
</dbReference>
<proteinExistence type="predicted"/>
<evidence type="ECO:0000256" key="1">
    <source>
        <dbReference type="ARBA" id="ARBA00022574"/>
    </source>
</evidence>
<dbReference type="SMART" id="SM00320">
    <property type="entry name" value="WD40"/>
    <property type="match status" value="6"/>
</dbReference>
<feature type="repeat" description="WD" evidence="3">
    <location>
        <begin position="282"/>
        <end position="330"/>
    </location>
</feature>
<feature type="region of interest" description="Disordered" evidence="4">
    <location>
        <begin position="25"/>
        <end position="70"/>
    </location>
</feature>
<dbReference type="Pfam" id="PF00400">
    <property type="entry name" value="WD40"/>
    <property type="match status" value="6"/>
</dbReference>
<feature type="repeat" description="WD" evidence="3">
    <location>
        <begin position="180"/>
        <end position="223"/>
    </location>
</feature>
<dbReference type="SUPFAM" id="SSF50978">
    <property type="entry name" value="WD40 repeat-like"/>
    <property type="match status" value="1"/>
</dbReference>
<feature type="repeat" description="WD" evidence="3">
    <location>
        <begin position="359"/>
        <end position="384"/>
    </location>
</feature>
<dbReference type="InterPro" id="IPR001680">
    <property type="entry name" value="WD40_rpt"/>
</dbReference>
<dbReference type="Proteomes" id="UP000023152">
    <property type="component" value="Unassembled WGS sequence"/>
</dbReference>
<dbReference type="AlphaFoldDB" id="X6N5G7"/>
<sequence>MEEEITLKDKKLLEKEEEIQKIKRELSQIREGSSTNKEQIPKQDKPTSPKETKAENMNDEKKEPSTPGSSEYSTFILNMLHSFGLQKTFSGHKKCVESIDYSIFDEGRFLCSGSSDKTVRIWDTNTAKQLKIFDGHSASVYCVKFSPYHYHNYHQKVIGFASGDKTICLWDFETTKVQALNGHDRAVRCIQFSPFNGGQYLCSGSDDNTICLWDTATHKSLNVFKAHTLGVWCVEFSPLQSANNKNVGAGIIGGTGYTLCSGSADNTIRLWDVETGKESIIFKGNTSTVRSVKYEPYGIGINGGGNAICSGSDDATVRLWDIRSGQANKIFKGHGSRVTCVEYLPFISSNISNIRVAGGNIICSGSVDKSICFWDIRNDKQLHKINNEISIFCLQFHPLNTMNTKKSHKEFTLCYGGGKGRIQFRRLICD</sequence>
<dbReference type="Gene3D" id="2.130.10.10">
    <property type="entry name" value="YVTN repeat-like/Quinoprotein amine dehydrogenase"/>
    <property type="match status" value="3"/>
</dbReference>
<dbReference type="EMBL" id="ASPP01011871">
    <property type="protein sequence ID" value="ETO21183.1"/>
    <property type="molecule type" value="Genomic_DNA"/>
</dbReference>
<dbReference type="InterPro" id="IPR036322">
    <property type="entry name" value="WD40_repeat_dom_sf"/>
</dbReference>
<feature type="repeat" description="WD" evidence="3">
    <location>
        <begin position="89"/>
        <end position="132"/>
    </location>
</feature>
<evidence type="ECO:0000313" key="5">
    <source>
        <dbReference type="EMBL" id="ETO21183.1"/>
    </source>
</evidence>
<name>X6N5G7_RETFI</name>
<dbReference type="InterPro" id="IPR015943">
    <property type="entry name" value="WD40/YVTN_repeat-like_dom_sf"/>
</dbReference>
<feature type="repeat" description="WD" evidence="3">
    <location>
        <begin position="259"/>
        <end position="281"/>
    </location>
</feature>
<dbReference type="PROSITE" id="PS50294">
    <property type="entry name" value="WD_REPEATS_REGION"/>
    <property type="match status" value="3"/>
</dbReference>
<evidence type="ECO:0000256" key="2">
    <source>
        <dbReference type="ARBA" id="ARBA00022737"/>
    </source>
</evidence>
<dbReference type="InterPro" id="IPR019775">
    <property type="entry name" value="WD40_repeat_CS"/>
</dbReference>
<dbReference type="InterPro" id="IPR050349">
    <property type="entry name" value="WD_LIS1/nudF_dynein_reg"/>
</dbReference>
<evidence type="ECO:0000313" key="6">
    <source>
        <dbReference type="Proteomes" id="UP000023152"/>
    </source>
</evidence>